<evidence type="ECO:0000313" key="1">
    <source>
        <dbReference type="EMBL" id="WOO40815.1"/>
    </source>
</evidence>
<dbReference type="AlphaFoldDB" id="A0AAQ3QVF0"/>
<protein>
    <submittedName>
        <fullName evidence="1">Methyltransferase domain-containing protein</fullName>
    </submittedName>
</protein>
<organism evidence="1 2">
    <name type="scientific">Rubellicoccus peritrichatus</name>
    <dbReference type="NCBI Taxonomy" id="3080537"/>
    <lineage>
        <taxon>Bacteria</taxon>
        <taxon>Pseudomonadati</taxon>
        <taxon>Verrucomicrobiota</taxon>
        <taxon>Opitutia</taxon>
        <taxon>Puniceicoccales</taxon>
        <taxon>Cerasicoccaceae</taxon>
        <taxon>Rubellicoccus</taxon>
    </lineage>
</organism>
<keyword evidence="1" id="KW-0489">Methyltransferase</keyword>
<name>A0AAQ3QVF0_9BACT</name>
<dbReference type="Gene3D" id="3.40.50.150">
    <property type="entry name" value="Vaccinia Virus protein VP39"/>
    <property type="match status" value="1"/>
</dbReference>
<keyword evidence="1" id="KW-0808">Transferase</keyword>
<gene>
    <name evidence="1" type="ORF">RZN69_19500</name>
</gene>
<dbReference type="GO" id="GO:0008168">
    <property type="term" value="F:methyltransferase activity"/>
    <property type="evidence" value="ECO:0007669"/>
    <property type="project" value="UniProtKB-KW"/>
</dbReference>
<reference evidence="1 2" key="1">
    <citation type="submission" date="2023-10" db="EMBL/GenBank/DDBJ databases">
        <title>Rubellicoccus peritrichatus gen. nov., sp. nov., isolated from an algae of coral reef tank.</title>
        <authorList>
            <person name="Luo J."/>
        </authorList>
    </citation>
    <scope>NUCLEOTIDE SEQUENCE [LARGE SCALE GENOMIC DNA]</scope>
    <source>
        <strain evidence="1 2">CR14</strain>
    </source>
</reference>
<keyword evidence="2" id="KW-1185">Reference proteome</keyword>
<dbReference type="GO" id="GO:0032259">
    <property type="term" value="P:methylation"/>
    <property type="evidence" value="ECO:0007669"/>
    <property type="project" value="UniProtKB-KW"/>
</dbReference>
<evidence type="ECO:0000313" key="2">
    <source>
        <dbReference type="Proteomes" id="UP001304300"/>
    </source>
</evidence>
<dbReference type="Proteomes" id="UP001304300">
    <property type="component" value="Chromosome"/>
</dbReference>
<dbReference type="InterPro" id="IPR029063">
    <property type="entry name" value="SAM-dependent_MTases_sf"/>
</dbReference>
<dbReference type="RefSeq" id="WP_317833021.1">
    <property type="nucleotide sequence ID" value="NZ_CP136920.1"/>
</dbReference>
<proteinExistence type="predicted"/>
<sequence length="229" mass="26150">MPRVSCVVFAAKHIDPQWIRGKSVIDVGACDFNGSIRPLIEQWGCASYLGVDMISGRGVDKVINADNLIDEFGENSFDVVLSLEMMEHSRNWQASLHNMKRICKPDGLLIITAPSKGYMYHGYPTDFWRYQPEDFTKILSDFDVIATEYDDAGPGAFVAARKPTDFQEKDLEYYELFSVVTGTHIFKVKEEHFQCKYFKKTVLKMKIKGGLEQTYRKLGRILTKLLGIK</sequence>
<dbReference type="EMBL" id="CP136920">
    <property type="protein sequence ID" value="WOO40815.1"/>
    <property type="molecule type" value="Genomic_DNA"/>
</dbReference>
<dbReference type="KEGG" id="puo:RZN69_19500"/>
<dbReference type="Pfam" id="PF13489">
    <property type="entry name" value="Methyltransf_23"/>
    <property type="match status" value="1"/>
</dbReference>
<accession>A0AAQ3QVF0</accession>
<dbReference type="SUPFAM" id="SSF53335">
    <property type="entry name" value="S-adenosyl-L-methionine-dependent methyltransferases"/>
    <property type="match status" value="1"/>
</dbReference>